<protein>
    <submittedName>
        <fullName evidence="1">Uncharacterized protein</fullName>
    </submittedName>
</protein>
<gene>
    <name evidence="1" type="ORF">S01H4_55429</name>
</gene>
<organism evidence="1">
    <name type="scientific">marine sediment metagenome</name>
    <dbReference type="NCBI Taxonomy" id="412755"/>
    <lineage>
        <taxon>unclassified sequences</taxon>
        <taxon>metagenomes</taxon>
        <taxon>ecological metagenomes</taxon>
    </lineage>
</organism>
<comment type="caution">
    <text evidence="1">The sequence shown here is derived from an EMBL/GenBank/DDBJ whole genome shotgun (WGS) entry which is preliminary data.</text>
</comment>
<dbReference type="AlphaFoldDB" id="X1EMC4"/>
<name>X1EMC4_9ZZZZ</name>
<reference evidence="1" key="1">
    <citation type="journal article" date="2014" name="Front. Microbiol.">
        <title>High frequency of phylogenetically diverse reductive dehalogenase-homologous genes in deep subseafloor sedimentary metagenomes.</title>
        <authorList>
            <person name="Kawai M."/>
            <person name="Futagami T."/>
            <person name="Toyoda A."/>
            <person name="Takaki Y."/>
            <person name="Nishi S."/>
            <person name="Hori S."/>
            <person name="Arai W."/>
            <person name="Tsubouchi T."/>
            <person name="Morono Y."/>
            <person name="Uchiyama I."/>
            <person name="Ito T."/>
            <person name="Fujiyama A."/>
            <person name="Inagaki F."/>
            <person name="Takami H."/>
        </authorList>
    </citation>
    <scope>NUCLEOTIDE SEQUENCE</scope>
    <source>
        <strain evidence="1">Expedition CK06-06</strain>
    </source>
</reference>
<proteinExistence type="predicted"/>
<evidence type="ECO:0000313" key="1">
    <source>
        <dbReference type="EMBL" id="GAH18284.1"/>
    </source>
</evidence>
<sequence>MSDEGKKGTTLEKIPKWEAELWSYVSSGDGMHCPLYSRYQANKGGGWCPDENRERVNRLLDKGQFNLDSCDFIESEAKGLCRLCELVEMLAQKYLEMGEVRGLPVPTGFVTLFDQQHTVEVRQLPLKVLMAI</sequence>
<accession>X1EMC4</accession>
<dbReference type="EMBL" id="BART01031992">
    <property type="protein sequence ID" value="GAH18284.1"/>
    <property type="molecule type" value="Genomic_DNA"/>
</dbReference>